<evidence type="ECO:0000313" key="1">
    <source>
        <dbReference type="EMBL" id="TPX43924.1"/>
    </source>
</evidence>
<sequence length="100" mass="11508">MLSQTRQPSICNSSNPTLLMQGTLPPTTQQMSRQRFCIVVVLASPITYCTCSTLKLLRMYVNYWVHNHYYSPANRRQLWNDCFDGFAMAYEFIREGGGMG</sequence>
<reference evidence="1 2" key="1">
    <citation type="journal article" date="2019" name="Sci. Rep.">
        <title>Comparative genomics of chytrid fungi reveal insights into the obligate biotrophic and pathogenic lifestyle of Synchytrium endobioticum.</title>
        <authorList>
            <person name="van de Vossenberg B.T.L.H."/>
            <person name="Warris S."/>
            <person name="Nguyen H.D.T."/>
            <person name="van Gent-Pelzer M.P.E."/>
            <person name="Joly D.L."/>
            <person name="van de Geest H.C."/>
            <person name="Bonants P.J.M."/>
            <person name="Smith D.S."/>
            <person name="Levesque C.A."/>
            <person name="van der Lee T.A.J."/>
        </authorList>
    </citation>
    <scope>NUCLEOTIDE SEQUENCE [LARGE SCALE GENOMIC DNA]</scope>
    <source>
        <strain evidence="1 2">MB42</strain>
    </source>
</reference>
<comment type="caution">
    <text evidence="1">The sequence shown here is derived from an EMBL/GenBank/DDBJ whole genome shotgun (WGS) entry which is preliminary data.</text>
</comment>
<protein>
    <submittedName>
        <fullName evidence="1">Uncharacterized protein</fullName>
    </submittedName>
</protein>
<dbReference type="AlphaFoldDB" id="A0A507CXK5"/>
<proteinExistence type="predicted"/>
<name>A0A507CXK5_9FUNG</name>
<accession>A0A507CXK5</accession>
<organism evidence="1 2">
    <name type="scientific">Synchytrium endobioticum</name>
    <dbReference type="NCBI Taxonomy" id="286115"/>
    <lineage>
        <taxon>Eukaryota</taxon>
        <taxon>Fungi</taxon>
        <taxon>Fungi incertae sedis</taxon>
        <taxon>Chytridiomycota</taxon>
        <taxon>Chytridiomycota incertae sedis</taxon>
        <taxon>Chytridiomycetes</taxon>
        <taxon>Synchytriales</taxon>
        <taxon>Synchytriaceae</taxon>
        <taxon>Synchytrium</taxon>
    </lineage>
</organism>
<gene>
    <name evidence="1" type="ORF">SeMB42_g04514</name>
</gene>
<dbReference type="Proteomes" id="UP000317494">
    <property type="component" value="Unassembled WGS sequence"/>
</dbReference>
<dbReference type="VEuPathDB" id="FungiDB:SeMB42_g04514"/>
<evidence type="ECO:0000313" key="2">
    <source>
        <dbReference type="Proteomes" id="UP000317494"/>
    </source>
</evidence>
<keyword evidence="2" id="KW-1185">Reference proteome</keyword>
<dbReference type="EMBL" id="QEAN01000185">
    <property type="protein sequence ID" value="TPX43924.1"/>
    <property type="molecule type" value="Genomic_DNA"/>
</dbReference>